<evidence type="ECO:0000256" key="2">
    <source>
        <dbReference type="ARBA" id="ARBA00022553"/>
    </source>
</evidence>
<dbReference type="InterPro" id="IPR014030">
    <property type="entry name" value="Ketoacyl_synth_N"/>
</dbReference>
<accession>A0AAJ0CM35</accession>
<dbReference type="GO" id="GO:0006633">
    <property type="term" value="P:fatty acid biosynthetic process"/>
    <property type="evidence" value="ECO:0007669"/>
    <property type="project" value="TreeGrafter"/>
</dbReference>
<organism evidence="4 5">
    <name type="scientific">Conoideocrella luteorostrata</name>
    <dbReference type="NCBI Taxonomy" id="1105319"/>
    <lineage>
        <taxon>Eukaryota</taxon>
        <taxon>Fungi</taxon>
        <taxon>Dikarya</taxon>
        <taxon>Ascomycota</taxon>
        <taxon>Pezizomycotina</taxon>
        <taxon>Sordariomycetes</taxon>
        <taxon>Hypocreomycetidae</taxon>
        <taxon>Hypocreales</taxon>
        <taxon>Clavicipitaceae</taxon>
        <taxon>Conoideocrella</taxon>
    </lineage>
</organism>
<dbReference type="GO" id="GO:0004312">
    <property type="term" value="F:fatty acid synthase activity"/>
    <property type="evidence" value="ECO:0007669"/>
    <property type="project" value="TreeGrafter"/>
</dbReference>
<gene>
    <name evidence="4" type="ORF">QQS21_006896</name>
</gene>
<protein>
    <recommendedName>
        <fullName evidence="3">Beta-ketoacyl synthase-like N-terminal domain-containing protein</fullName>
    </recommendedName>
</protein>
<dbReference type="Gene3D" id="3.40.47.10">
    <property type="match status" value="1"/>
</dbReference>
<evidence type="ECO:0000313" key="4">
    <source>
        <dbReference type="EMBL" id="KAK2595360.1"/>
    </source>
</evidence>
<dbReference type="PANTHER" id="PTHR43775">
    <property type="entry name" value="FATTY ACID SYNTHASE"/>
    <property type="match status" value="1"/>
</dbReference>
<dbReference type="PANTHER" id="PTHR43775:SF13">
    <property type="entry name" value="POLYKETIDE SYNTHASE 1"/>
    <property type="match status" value="1"/>
</dbReference>
<sequence length="110" mass="11987">MSASSPIAIVGMSCRLSGGVTTPEDLWTMISRSRDGWGPIPEDRFSADAYYHPNPQKKGCFNLKSGYFMNRDLSQFDAPFFNITEQEAIAMGMNAAGIMQNKGNGEEGLG</sequence>
<dbReference type="EMBL" id="JASWJB010000134">
    <property type="protein sequence ID" value="KAK2595360.1"/>
    <property type="molecule type" value="Genomic_DNA"/>
</dbReference>
<proteinExistence type="predicted"/>
<dbReference type="SUPFAM" id="SSF53901">
    <property type="entry name" value="Thiolase-like"/>
    <property type="match status" value="1"/>
</dbReference>
<evidence type="ECO:0000259" key="3">
    <source>
        <dbReference type="Pfam" id="PF00109"/>
    </source>
</evidence>
<name>A0AAJ0CM35_9HYPO</name>
<keyword evidence="1" id="KW-0596">Phosphopantetheine</keyword>
<reference evidence="4" key="1">
    <citation type="submission" date="2023-06" db="EMBL/GenBank/DDBJ databases">
        <title>Conoideocrella luteorostrata (Hypocreales: Clavicipitaceae), a potential biocontrol fungus for elongate hemlock scale in United States Christmas tree production areas.</title>
        <authorList>
            <person name="Barrett H."/>
            <person name="Lovett B."/>
            <person name="Macias A.M."/>
            <person name="Stajich J.E."/>
            <person name="Kasson M.T."/>
        </authorList>
    </citation>
    <scope>NUCLEOTIDE SEQUENCE</scope>
    <source>
        <strain evidence="4">ARSEF 14590</strain>
    </source>
</reference>
<comment type="caution">
    <text evidence="4">The sequence shown here is derived from an EMBL/GenBank/DDBJ whole genome shotgun (WGS) entry which is preliminary data.</text>
</comment>
<dbReference type="AlphaFoldDB" id="A0AAJ0CM35"/>
<evidence type="ECO:0000313" key="5">
    <source>
        <dbReference type="Proteomes" id="UP001251528"/>
    </source>
</evidence>
<dbReference type="GO" id="GO:0044550">
    <property type="term" value="P:secondary metabolite biosynthetic process"/>
    <property type="evidence" value="ECO:0007669"/>
    <property type="project" value="TreeGrafter"/>
</dbReference>
<dbReference type="Proteomes" id="UP001251528">
    <property type="component" value="Unassembled WGS sequence"/>
</dbReference>
<keyword evidence="5" id="KW-1185">Reference proteome</keyword>
<feature type="domain" description="Beta-ketoacyl synthase-like N-terminal" evidence="3">
    <location>
        <begin position="5"/>
        <end position="92"/>
    </location>
</feature>
<keyword evidence="2" id="KW-0597">Phosphoprotein</keyword>
<dbReference type="InterPro" id="IPR050091">
    <property type="entry name" value="PKS_NRPS_Biosynth_Enz"/>
</dbReference>
<dbReference type="InterPro" id="IPR016039">
    <property type="entry name" value="Thiolase-like"/>
</dbReference>
<evidence type="ECO:0000256" key="1">
    <source>
        <dbReference type="ARBA" id="ARBA00022450"/>
    </source>
</evidence>
<dbReference type="Pfam" id="PF00109">
    <property type="entry name" value="ketoacyl-synt"/>
    <property type="match status" value="1"/>
</dbReference>